<evidence type="ECO:0000256" key="2">
    <source>
        <dbReference type="ARBA" id="ARBA00022475"/>
    </source>
</evidence>
<organism evidence="9 10">
    <name type="scientific">Alistipes indistinctus YIT 12060</name>
    <dbReference type="NCBI Taxonomy" id="742725"/>
    <lineage>
        <taxon>Bacteria</taxon>
        <taxon>Pseudomonadati</taxon>
        <taxon>Bacteroidota</taxon>
        <taxon>Bacteroidia</taxon>
        <taxon>Bacteroidales</taxon>
        <taxon>Rikenellaceae</taxon>
        <taxon>Alistipes</taxon>
    </lineage>
</organism>
<keyword evidence="10" id="KW-1185">Reference proteome</keyword>
<gene>
    <name evidence="9" type="ORF">HMPREF9450_01265</name>
</gene>
<feature type="transmembrane region" description="Helical" evidence="7">
    <location>
        <begin position="84"/>
        <end position="107"/>
    </location>
</feature>
<dbReference type="InterPro" id="IPR040423">
    <property type="entry name" value="PEA_transferase"/>
</dbReference>
<dbReference type="RefSeq" id="WP_009134071.1">
    <property type="nucleotide sequence ID" value="NZ_CP102250.1"/>
</dbReference>
<dbReference type="InterPro" id="IPR058130">
    <property type="entry name" value="PEA_transf_C"/>
</dbReference>
<keyword evidence="4 7" id="KW-0812">Transmembrane</keyword>
<dbReference type="eggNOG" id="COG2194">
    <property type="taxonomic scope" value="Bacteria"/>
</dbReference>
<evidence type="ECO:0000256" key="7">
    <source>
        <dbReference type="SAM" id="Phobius"/>
    </source>
</evidence>
<dbReference type="GO" id="GO:0016776">
    <property type="term" value="F:phosphotransferase activity, phosphate group as acceptor"/>
    <property type="evidence" value="ECO:0007669"/>
    <property type="project" value="TreeGrafter"/>
</dbReference>
<evidence type="ECO:0000256" key="1">
    <source>
        <dbReference type="ARBA" id="ARBA00004651"/>
    </source>
</evidence>
<dbReference type="PATRIC" id="fig|742725.3.peg.1342"/>
<keyword evidence="5 7" id="KW-1133">Transmembrane helix</keyword>
<dbReference type="HOGENOM" id="CLU_018534_3_2_10"/>
<keyword evidence="6 7" id="KW-0472">Membrane</keyword>
<keyword evidence="2" id="KW-1003">Cell membrane</keyword>
<feature type="transmembrane region" description="Helical" evidence="7">
    <location>
        <begin position="52"/>
        <end position="72"/>
    </location>
</feature>
<dbReference type="AlphaFoldDB" id="G5H8K5"/>
<dbReference type="EMBL" id="ADLD01000011">
    <property type="protein sequence ID" value="EHB92400.1"/>
    <property type="molecule type" value="Genomic_DNA"/>
</dbReference>
<evidence type="ECO:0000256" key="5">
    <source>
        <dbReference type="ARBA" id="ARBA00022989"/>
    </source>
</evidence>
<dbReference type="CDD" id="cd16017">
    <property type="entry name" value="LptA"/>
    <property type="match status" value="1"/>
</dbReference>
<dbReference type="GO" id="GO:0005886">
    <property type="term" value="C:plasma membrane"/>
    <property type="evidence" value="ECO:0007669"/>
    <property type="project" value="UniProtKB-SubCell"/>
</dbReference>
<evidence type="ECO:0000259" key="8">
    <source>
        <dbReference type="Pfam" id="PF00884"/>
    </source>
</evidence>
<evidence type="ECO:0000256" key="4">
    <source>
        <dbReference type="ARBA" id="ARBA00022692"/>
    </source>
</evidence>
<dbReference type="PANTHER" id="PTHR30443:SF0">
    <property type="entry name" value="PHOSPHOETHANOLAMINE TRANSFERASE EPTA"/>
    <property type="match status" value="1"/>
</dbReference>
<dbReference type="GeneID" id="92815706"/>
<comment type="subcellular location">
    <subcellularLocation>
        <location evidence="1">Cell membrane</location>
        <topology evidence="1">Multi-pass membrane protein</topology>
    </subcellularLocation>
</comment>
<feature type="domain" description="Sulfatase N-terminal" evidence="8">
    <location>
        <begin position="240"/>
        <end position="524"/>
    </location>
</feature>
<evidence type="ECO:0000256" key="3">
    <source>
        <dbReference type="ARBA" id="ARBA00022679"/>
    </source>
</evidence>
<feature type="transmembrane region" description="Helical" evidence="7">
    <location>
        <begin position="29"/>
        <end position="46"/>
    </location>
</feature>
<evidence type="ECO:0000313" key="10">
    <source>
        <dbReference type="Proteomes" id="UP000006008"/>
    </source>
</evidence>
<dbReference type="SUPFAM" id="SSF53649">
    <property type="entry name" value="Alkaline phosphatase-like"/>
    <property type="match status" value="1"/>
</dbReference>
<evidence type="ECO:0000256" key="6">
    <source>
        <dbReference type="ARBA" id="ARBA00023136"/>
    </source>
</evidence>
<dbReference type="STRING" id="742725.HMPREF9450_01265"/>
<keyword evidence="3" id="KW-0808">Transferase</keyword>
<dbReference type="GO" id="GO:0009244">
    <property type="term" value="P:lipopolysaccharide core region biosynthetic process"/>
    <property type="evidence" value="ECO:0007669"/>
    <property type="project" value="TreeGrafter"/>
</dbReference>
<dbReference type="InterPro" id="IPR017850">
    <property type="entry name" value="Alkaline_phosphatase_core_sf"/>
</dbReference>
<dbReference type="OrthoDB" id="9786870at2"/>
<accession>G5H8K5</accession>
<protein>
    <recommendedName>
        <fullName evidence="8">Sulfatase N-terminal domain-containing protein</fullName>
    </recommendedName>
</protein>
<proteinExistence type="predicted"/>
<name>G5H8K5_9BACT</name>
<dbReference type="Gene3D" id="3.40.720.10">
    <property type="entry name" value="Alkaline Phosphatase, subunit A"/>
    <property type="match status" value="1"/>
</dbReference>
<feature type="transmembrane region" description="Helical" evidence="7">
    <location>
        <begin position="164"/>
        <end position="184"/>
    </location>
</feature>
<dbReference type="Proteomes" id="UP000006008">
    <property type="component" value="Unassembled WGS sequence"/>
</dbReference>
<dbReference type="Pfam" id="PF00884">
    <property type="entry name" value="Sulfatase"/>
    <property type="match status" value="1"/>
</dbReference>
<feature type="transmembrane region" description="Helical" evidence="7">
    <location>
        <begin position="127"/>
        <end position="152"/>
    </location>
</feature>
<reference evidence="9 10" key="1">
    <citation type="submission" date="2011-08" db="EMBL/GenBank/DDBJ databases">
        <title>The Genome Sequence of Alistipes indistinctus YIT 12060.</title>
        <authorList>
            <consortium name="The Broad Institute Genome Sequencing Platform"/>
            <person name="Earl A."/>
            <person name="Ward D."/>
            <person name="Feldgarden M."/>
            <person name="Gevers D."/>
            <person name="Morotomi M."/>
            <person name="Young S.K."/>
            <person name="Zeng Q."/>
            <person name="Gargeya S."/>
            <person name="Fitzgerald M."/>
            <person name="Haas B."/>
            <person name="Abouelleil A."/>
            <person name="Alvarado L."/>
            <person name="Arachchi H.M."/>
            <person name="Berlin A."/>
            <person name="Brown A."/>
            <person name="Chapman S.B."/>
            <person name="Chen Z."/>
            <person name="Dunbar C."/>
            <person name="Freedman E."/>
            <person name="Gearin G."/>
            <person name="Gellesch M."/>
            <person name="Goldberg J."/>
            <person name="Griggs A."/>
            <person name="Gujja S."/>
            <person name="Heiman D."/>
            <person name="Howarth C."/>
            <person name="Larson L."/>
            <person name="Lui A."/>
            <person name="MacDonald P.J.P."/>
            <person name="Montmayeur A."/>
            <person name="Murphy C."/>
            <person name="Neiman D."/>
            <person name="Pearson M."/>
            <person name="Priest M."/>
            <person name="Roberts A."/>
            <person name="Saif S."/>
            <person name="Shea T."/>
            <person name="Shenoy N."/>
            <person name="Sisk P."/>
            <person name="Stolte C."/>
            <person name="Sykes S."/>
            <person name="Wortman J."/>
            <person name="Nusbaum C."/>
            <person name="Birren B."/>
        </authorList>
    </citation>
    <scope>NUCLEOTIDE SEQUENCE [LARGE SCALE GENOMIC DNA]</scope>
    <source>
        <strain evidence="9 10">YIT 12060</strain>
    </source>
</reference>
<evidence type="ECO:0000313" key="9">
    <source>
        <dbReference type="EMBL" id="EHB92400.1"/>
    </source>
</evidence>
<dbReference type="InterPro" id="IPR000917">
    <property type="entry name" value="Sulfatase_N"/>
</dbReference>
<comment type="caution">
    <text evidence="9">The sequence shown here is derived from an EMBL/GenBank/DDBJ whole genome shotgun (WGS) entry which is preliminary data.</text>
</comment>
<dbReference type="PANTHER" id="PTHR30443">
    <property type="entry name" value="INNER MEMBRANE PROTEIN"/>
    <property type="match status" value="1"/>
</dbReference>
<sequence>MGGRKKMSKIKESKGFRVFGRLVGRQESIAMLYVVIMMVPNVLLTITERYPFSVTLAALLWPAAFYALLMAALRKPGTLMLVSLPLMILGAFQIVLLYLFGGSIIAVDMFTNLFTTNASEAGELLANLWPAVLFVCILYLPLLVLGVRSLCIKERLSGLFRRKLLRTGLGMAFVGLLFTIYAWVKVPDFGIKYQVFPVNVCYNIKLTLERWGLSERYHETSKDFTFHAVKNRQAPGREIYVLVIGEASRADSWSLFGYDRETTPRLEKREGVVPFSNVLTQSNATHKSVPIILSPASAANYDSIYVQKSLITAFKEAGFQTWYLSNQVPNRSLIDFFSEEAERRIDISPREGELYTDNRPDGEMLPSIREIIQQSDSNLLIVLHTYGSHYDYRKRYPQEFARYTPDLISAINKNNRSIMVNAYDNSVYYTDYVLDEIIKVLEGTQACTALFYSSDHGEDMMDDSRVRFLHASPTPTYYQLHVASFGWFSPEYRALYPEKYVAALSHEASPATTAQVFHTITDMASLQSPYINQRYSLVSDSYAPGERLYLNDHNKAVDYRKAGLKRLDFEMLHKRGMDSDSAVRNALNDPKVR</sequence>